<evidence type="ECO:0000313" key="4">
    <source>
        <dbReference type="EMBL" id="EFP98037.1"/>
    </source>
</evidence>
<feature type="chain" id="PRO_5003166656" evidence="2">
    <location>
        <begin position="22"/>
        <end position="469"/>
    </location>
</feature>
<organism evidence="4 5">
    <name type="scientific">Vibrio caribbeanicus ATCC BAA-2122</name>
    <dbReference type="NCBI Taxonomy" id="796620"/>
    <lineage>
        <taxon>Bacteria</taxon>
        <taxon>Pseudomonadati</taxon>
        <taxon>Pseudomonadota</taxon>
        <taxon>Gammaproteobacteria</taxon>
        <taxon>Vibrionales</taxon>
        <taxon>Vibrionaceae</taxon>
        <taxon>Vibrio</taxon>
    </lineage>
</organism>
<dbReference type="Pfam" id="PF07968">
    <property type="entry name" value="Leukocidin"/>
    <property type="match status" value="1"/>
</dbReference>
<feature type="domain" description="Ricin B lectin" evidence="3">
    <location>
        <begin position="339"/>
        <end position="463"/>
    </location>
</feature>
<dbReference type="GO" id="GO:0051715">
    <property type="term" value="P:cytolysis in another organism"/>
    <property type="evidence" value="ECO:0007669"/>
    <property type="project" value="InterPro"/>
</dbReference>
<dbReference type="SMART" id="SM00458">
    <property type="entry name" value="RICIN"/>
    <property type="match status" value="1"/>
</dbReference>
<dbReference type="Gene3D" id="2.70.240.20">
    <property type="entry name" value="Leukocidin/Hemolysin toxin, cytolysin domain"/>
    <property type="match status" value="1"/>
</dbReference>
<gene>
    <name evidence="4" type="ORF">VIBC2010_06584</name>
</gene>
<dbReference type="EMBL" id="AEIU01000026">
    <property type="protein sequence ID" value="EFP98037.1"/>
    <property type="molecule type" value="Genomic_DNA"/>
</dbReference>
<dbReference type="InterPro" id="IPR035992">
    <property type="entry name" value="Ricin_B-like_lectins"/>
</dbReference>
<evidence type="ECO:0000259" key="3">
    <source>
        <dbReference type="SMART" id="SM00458"/>
    </source>
</evidence>
<dbReference type="SUPFAM" id="SSF50370">
    <property type="entry name" value="Ricin B-like lectins"/>
    <property type="match status" value="1"/>
</dbReference>
<feature type="signal peptide" evidence="2">
    <location>
        <begin position="1"/>
        <end position="21"/>
    </location>
</feature>
<reference evidence="4 5" key="1">
    <citation type="journal article" date="2012" name="Int. J. Syst. Evol. Microbiol.">
        <title>Vibrio caribbeanicus sp. nov., isolated from the marine sponge Scleritoderma cyanea.</title>
        <authorList>
            <person name="Hoffmann M."/>
            <person name="Monday S.R."/>
            <person name="Allard M.W."/>
            <person name="Strain E.A."/>
            <person name="Whittaker P."/>
            <person name="Naum M."/>
            <person name="McCarthy P.J."/>
            <person name="Lopez J.V."/>
            <person name="Fischer M."/>
            <person name="Brown E.W."/>
        </authorList>
    </citation>
    <scope>NUCLEOTIDE SEQUENCE [LARGE SCALE GENOMIC DNA]</scope>
    <source>
        <strain evidence="4 5">ATCC BAA-2122</strain>
    </source>
</reference>
<keyword evidence="5" id="KW-1185">Reference proteome</keyword>
<dbReference type="GO" id="GO:0005576">
    <property type="term" value="C:extracellular region"/>
    <property type="evidence" value="ECO:0007669"/>
    <property type="project" value="InterPro"/>
</dbReference>
<accession>E3BG13</accession>
<dbReference type="CDD" id="cd23423">
    <property type="entry name" value="beta-trefoil_Ricin_hemolysin"/>
    <property type="match status" value="1"/>
</dbReference>
<dbReference type="eggNOG" id="ENOG502ZBG7">
    <property type="taxonomic scope" value="Bacteria"/>
</dbReference>
<dbReference type="InterPro" id="IPR000772">
    <property type="entry name" value="Ricin_B_lectin"/>
</dbReference>
<dbReference type="AlphaFoldDB" id="E3BG13"/>
<dbReference type="SUPFAM" id="SSF56959">
    <property type="entry name" value="Leukocidin-like"/>
    <property type="match status" value="1"/>
</dbReference>
<evidence type="ECO:0000256" key="2">
    <source>
        <dbReference type="SAM" id="SignalP"/>
    </source>
</evidence>
<dbReference type="Gene3D" id="2.70.240.10">
    <property type="entry name" value="Leukocidin/porin MspA"/>
    <property type="match status" value="1"/>
</dbReference>
<evidence type="ECO:0000313" key="5">
    <source>
        <dbReference type="Proteomes" id="UP000002943"/>
    </source>
</evidence>
<dbReference type="InterPro" id="IPR036435">
    <property type="entry name" value="Leukocidin/porin_MspA_sf"/>
</dbReference>
<dbReference type="PROSITE" id="PS50231">
    <property type="entry name" value="RICIN_B_LECTIN"/>
    <property type="match status" value="1"/>
</dbReference>
<evidence type="ECO:0000256" key="1">
    <source>
        <dbReference type="ARBA" id="ARBA00022729"/>
    </source>
</evidence>
<sequence>MIKFFPSILILFLSSIKMAVATEYVPVIEKAIYITKSGIRCNLYDSHEFASFRDWCHASGSIDVRVNVAQMRSVKSFTSYGVTPDAKFVRFTVEAGQEGSGIHLVDDMVQGHSWFQSWANRRTYMGPFVNNYDLWVNPVSGYMPNKVGDSPKNENKKYQHRDTIGYSIGINGSLGAEVGKDGPKLKADVSASFSYKNEKTLVFDTHDYRVNNRSSSGKFEVSFEREFSDCESMRRRELACYFTTPLWGSGWVFDRKKFNPISYANFKPNFDVLYEAPVDELGTTEFDIGVRMTYKMLYGLVVPSSLYSVYGPSDFSWGYAVASHRFRVDWSHPLFEPEAHVSIQSLDHNNLCLGTFENDSTAGFKVRGAKCRGGWDQTWGLDNQERYRSRSAPDRCLTVLANKKLAVRPCKMNLSQKWYWEGERLFSRYVDDTGSRYVLTIVKDRRLGVALESNTKGERWKPSLQQIDL</sequence>
<keyword evidence="1 2" id="KW-0732">Signal</keyword>
<dbReference type="Pfam" id="PF00652">
    <property type="entry name" value="Ricin_B_lectin"/>
    <property type="match status" value="1"/>
</dbReference>
<comment type="caution">
    <text evidence="4">The sequence shown here is derived from an EMBL/GenBank/DDBJ whole genome shotgun (WGS) entry which is preliminary data.</text>
</comment>
<protein>
    <submittedName>
        <fullName evidence="4">Cytotoxin, cytolysin VvhA</fullName>
    </submittedName>
</protein>
<dbReference type="InterPro" id="IPR016183">
    <property type="entry name" value="Leukocidin/Hemolysin_toxin"/>
</dbReference>
<proteinExistence type="predicted"/>
<name>E3BG13_9VIBR</name>
<dbReference type="Proteomes" id="UP000002943">
    <property type="component" value="Unassembled WGS sequence"/>
</dbReference>